<gene>
    <name evidence="1" type="ORF">EHS25_005234</name>
</gene>
<dbReference type="AlphaFoldDB" id="A0A427XYR3"/>
<name>A0A427XYR3_9TREE</name>
<protein>
    <submittedName>
        <fullName evidence="1">Uncharacterized protein</fullName>
    </submittedName>
</protein>
<evidence type="ECO:0000313" key="1">
    <source>
        <dbReference type="EMBL" id="RSH83989.1"/>
    </source>
</evidence>
<dbReference type="Proteomes" id="UP000279259">
    <property type="component" value="Unassembled WGS sequence"/>
</dbReference>
<evidence type="ECO:0000313" key="2">
    <source>
        <dbReference type="Proteomes" id="UP000279259"/>
    </source>
</evidence>
<organism evidence="1 2">
    <name type="scientific">Saitozyma podzolica</name>
    <dbReference type="NCBI Taxonomy" id="1890683"/>
    <lineage>
        <taxon>Eukaryota</taxon>
        <taxon>Fungi</taxon>
        <taxon>Dikarya</taxon>
        <taxon>Basidiomycota</taxon>
        <taxon>Agaricomycotina</taxon>
        <taxon>Tremellomycetes</taxon>
        <taxon>Tremellales</taxon>
        <taxon>Trimorphomycetaceae</taxon>
        <taxon>Saitozyma</taxon>
    </lineage>
</organism>
<accession>A0A427XYR3</accession>
<keyword evidence="2" id="KW-1185">Reference proteome</keyword>
<comment type="caution">
    <text evidence="1">The sequence shown here is derived from an EMBL/GenBank/DDBJ whole genome shotgun (WGS) entry which is preliminary data.</text>
</comment>
<sequence>MSDASASASAVDSTSTQRPRPLLLTISDTLNSSDRRIQGESHIVLVEDSESTQEVISMTSPTGARRAIQRLGDIEGDDDNTDVSSLLNPTAATWKRVIEVIYKTRVGRDPWVQEYVLHDGHCVFEIFKDGELCSKPDGGRWRYSELGPAVASTAESLPRVTLQLLDHYSTQGSEPLGFTISFGLATKSGVVDIATTRTLVLPSTAPAA</sequence>
<dbReference type="EMBL" id="RSCD01000022">
    <property type="protein sequence ID" value="RSH83989.1"/>
    <property type="molecule type" value="Genomic_DNA"/>
</dbReference>
<reference evidence="1 2" key="1">
    <citation type="submission" date="2018-11" db="EMBL/GenBank/DDBJ databases">
        <title>Genome sequence of Saitozyma podzolica DSM 27192.</title>
        <authorList>
            <person name="Aliyu H."/>
            <person name="Gorte O."/>
            <person name="Ochsenreither K."/>
        </authorList>
    </citation>
    <scope>NUCLEOTIDE SEQUENCE [LARGE SCALE GENOMIC DNA]</scope>
    <source>
        <strain evidence="1 2">DSM 27192</strain>
    </source>
</reference>
<proteinExistence type="predicted"/>